<evidence type="ECO:0000313" key="3">
    <source>
        <dbReference type="EMBL" id="CAG8979377.1"/>
    </source>
</evidence>
<dbReference type="Pfam" id="PF24883">
    <property type="entry name" value="NPHP3_N"/>
    <property type="match status" value="1"/>
</dbReference>
<dbReference type="PANTHER" id="PTHR10039">
    <property type="entry name" value="AMELOGENIN"/>
    <property type="match status" value="1"/>
</dbReference>
<keyword evidence="1" id="KW-0677">Repeat</keyword>
<dbReference type="InterPro" id="IPR056884">
    <property type="entry name" value="NPHP3-like_N"/>
</dbReference>
<dbReference type="Proteomes" id="UP000701801">
    <property type="component" value="Unassembled WGS sequence"/>
</dbReference>
<name>A0A9N9LTP7_9HELO</name>
<comment type="caution">
    <text evidence="3">The sequence shown here is derived from an EMBL/GenBank/DDBJ whole genome shotgun (WGS) entry which is preliminary data.</text>
</comment>
<sequence length="212" mass="24605">MKSSDEERRRIPNFLGSTDARKWQDSNIRLRQPQTGIWFTEGPEFRQWVIDDRSQLWICGIGLAFFYCDYKNSKTHEPLEILGALARQLIAQNEECFEDLKQFYDNDHEKDGSIRSPTVEDLCDLISLVSTRFRMAMIIVDGLDEISNNRAGITRHLKSLNDRSNTIKTLFASRPEIDIGYELEGFSQVSIATNSSDLRLYVTSEIERRTRE</sequence>
<gene>
    <name evidence="3" type="ORF">HYALB_00002503</name>
</gene>
<dbReference type="AlphaFoldDB" id="A0A9N9LTP7"/>
<dbReference type="OrthoDB" id="1577640at2759"/>
<dbReference type="EMBL" id="CAJVRM010000307">
    <property type="protein sequence ID" value="CAG8979377.1"/>
    <property type="molecule type" value="Genomic_DNA"/>
</dbReference>
<reference evidence="3" key="1">
    <citation type="submission" date="2021-07" db="EMBL/GenBank/DDBJ databases">
        <authorList>
            <person name="Durling M."/>
        </authorList>
    </citation>
    <scope>NUCLEOTIDE SEQUENCE</scope>
</reference>
<keyword evidence="4" id="KW-1185">Reference proteome</keyword>
<feature type="domain" description="Nephrocystin 3-like N-terminal" evidence="2">
    <location>
        <begin position="63"/>
        <end position="174"/>
    </location>
</feature>
<organism evidence="3 4">
    <name type="scientific">Hymenoscyphus albidus</name>
    <dbReference type="NCBI Taxonomy" id="595503"/>
    <lineage>
        <taxon>Eukaryota</taxon>
        <taxon>Fungi</taxon>
        <taxon>Dikarya</taxon>
        <taxon>Ascomycota</taxon>
        <taxon>Pezizomycotina</taxon>
        <taxon>Leotiomycetes</taxon>
        <taxon>Helotiales</taxon>
        <taxon>Helotiaceae</taxon>
        <taxon>Hymenoscyphus</taxon>
    </lineage>
</organism>
<evidence type="ECO:0000259" key="2">
    <source>
        <dbReference type="Pfam" id="PF24883"/>
    </source>
</evidence>
<protein>
    <recommendedName>
        <fullName evidence="2">Nephrocystin 3-like N-terminal domain-containing protein</fullName>
    </recommendedName>
</protein>
<proteinExistence type="predicted"/>
<evidence type="ECO:0000256" key="1">
    <source>
        <dbReference type="ARBA" id="ARBA00022737"/>
    </source>
</evidence>
<accession>A0A9N9LTP7</accession>
<evidence type="ECO:0000313" key="4">
    <source>
        <dbReference type="Proteomes" id="UP000701801"/>
    </source>
</evidence>
<dbReference type="PANTHER" id="PTHR10039:SF15">
    <property type="entry name" value="NACHT DOMAIN-CONTAINING PROTEIN"/>
    <property type="match status" value="1"/>
</dbReference>